<evidence type="ECO:0000313" key="2">
    <source>
        <dbReference type="Proteomes" id="UP000063699"/>
    </source>
</evidence>
<dbReference type="InterPro" id="IPR026337">
    <property type="entry name" value="AKG_HExxH"/>
</dbReference>
<evidence type="ECO:0008006" key="3">
    <source>
        <dbReference type="Google" id="ProtNLM"/>
    </source>
</evidence>
<dbReference type="EMBL" id="CP012752">
    <property type="protein sequence ID" value="ALG12742.1"/>
    <property type="molecule type" value="Genomic_DNA"/>
</dbReference>
<dbReference type="NCBIfam" id="TIGR04267">
    <property type="entry name" value="mod_HExxH"/>
    <property type="match status" value="1"/>
</dbReference>
<gene>
    <name evidence="1" type="ORF">AOZ06_43070</name>
</gene>
<evidence type="ECO:0000313" key="1">
    <source>
        <dbReference type="EMBL" id="ALG12742.1"/>
    </source>
</evidence>
<accession>A0A0N9I9Q0</accession>
<name>A0A0N9I9Q0_9PSEU</name>
<dbReference type="Proteomes" id="UP000063699">
    <property type="component" value="Chromosome"/>
</dbReference>
<protein>
    <recommendedName>
        <fullName evidence="3">HEXXH motif domain-containing protein</fullName>
    </recommendedName>
</protein>
<dbReference type="AlphaFoldDB" id="A0A0N9I9Q0"/>
<sequence>MHPLRLSTDRLTTHQLSRRAFDELCSGGVGAEFVGAVETSQYSNRKLLLRGVADFCAEHPAAVGPLTDTDSVWDVLATAEDRDPAVVRGILTHPTVGVWLTRILRRLYAQVTDSIPVWSELGYLHSLVAVMAIRTGVHCRVKVPVVHGVVTLPTVGHIELPTVFPTGFVELINCASGTAVTLGHTGQITLDSPHFFPVRRYTTHSRGVRFSVEINDNDPYRELSEPIPPRRLDRADAAEWEKLLGEAFDLLTLWHPDYARELSAGLRMVTPLPAGTSIRGASSSVAIGCVAVSRKTSATLVAETLVHEFQHSKLNGLLGLFDLGHRDDMYAPWRDDPRPLSGLLHGVLAFLSVAEFWQVQRDLLPQQQAGQAHFTFALRRCQVGEAITSLVGEPALTRLGRRLLESIRARFALVERQPVASDVMDAVTKITDDHRATWRKRHVRPDPDDIARLTNAWLAGVPLPVMPASRVVPDARPSERPSRAALVELRLTAPETFAEVVAHSTLAAGDAAYLADDYAAATTMYLARLRNAPEDTASWVGLGLSLKARGITASDAVLRAPEVVAAVHNRILATVGTAPDPVELATWVGAGMMPDTDHTGH</sequence>
<dbReference type="RefSeq" id="WP_054294634.1">
    <property type="nucleotide sequence ID" value="NZ_CP012752.1"/>
</dbReference>
<proteinExistence type="predicted"/>
<reference evidence="1 2" key="1">
    <citation type="submission" date="2015-07" db="EMBL/GenBank/DDBJ databases">
        <title>Genome sequencing of Kibdelosporangium phytohabitans.</title>
        <authorList>
            <person name="Qin S."/>
            <person name="Xing K."/>
        </authorList>
    </citation>
    <scope>NUCLEOTIDE SEQUENCE [LARGE SCALE GENOMIC DNA]</scope>
    <source>
        <strain evidence="1 2">KLBMP1111</strain>
    </source>
</reference>
<organism evidence="1 2">
    <name type="scientific">Kibdelosporangium phytohabitans</name>
    <dbReference type="NCBI Taxonomy" id="860235"/>
    <lineage>
        <taxon>Bacteria</taxon>
        <taxon>Bacillati</taxon>
        <taxon>Actinomycetota</taxon>
        <taxon>Actinomycetes</taxon>
        <taxon>Pseudonocardiales</taxon>
        <taxon>Pseudonocardiaceae</taxon>
        <taxon>Kibdelosporangium</taxon>
    </lineage>
</organism>
<dbReference type="KEGG" id="kphy:AOZ06_43070"/>
<dbReference type="STRING" id="860235.AOZ06_43070"/>
<keyword evidence="2" id="KW-1185">Reference proteome</keyword>